<keyword evidence="3" id="KW-0274">FAD</keyword>
<protein>
    <submittedName>
        <fullName evidence="8">Ferredoxin reductase</fullName>
    </submittedName>
</protein>
<dbReference type="Proteomes" id="UP000315364">
    <property type="component" value="Chromosome"/>
</dbReference>
<dbReference type="Pfam" id="PF07992">
    <property type="entry name" value="Pyr_redox_2"/>
    <property type="match status" value="1"/>
</dbReference>
<dbReference type="PRINTS" id="PR00368">
    <property type="entry name" value="FADPNR"/>
</dbReference>
<keyword evidence="9" id="KW-1185">Reference proteome</keyword>
<organism evidence="8 9">
    <name type="scientific">Devosia ginsengisoli</name>
    <dbReference type="NCBI Taxonomy" id="400770"/>
    <lineage>
        <taxon>Bacteria</taxon>
        <taxon>Pseudomonadati</taxon>
        <taxon>Pseudomonadota</taxon>
        <taxon>Alphaproteobacteria</taxon>
        <taxon>Hyphomicrobiales</taxon>
        <taxon>Devosiaceae</taxon>
        <taxon>Devosia</taxon>
    </lineage>
</organism>
<feature type="compositionally biased region" description="Low complexity" evidence="5">
    <location>
        <begin position="7"/>
        <end position="17"/>
    </location>
</feature>
<dbReference type="Gene3D" id="3.50.50.60">
    <property type="entry name" value="FAD/NAD(P)-binding domain"/>
    <property type="match status" value="2"/>
</dbReference>
<dbReference type="AlphaFoldDB" id="A0A5B8LVE4"/>
<dbReference type="InterPro" id="IPR028202">
    <property type="entry name" value="Reductase_C"/>
</dbReference>
<dbReference type="PANTHER" id="PTHR43557:SF2">
    <property type="entry name" value="RIESKE DOMAIN-CONTAINING PROTEIN-RELATED"/>
    <property type="match status" value="1"/>
</dbReference>
<dbReference type="OrthoDB" id="7809559at2"/>
<name>A0A5B8LVE4_9HYPH</name>
<gene>
    <name evidence="8" type="ORF">FPZ08_11615</name>
</gene>
<dbReference type="KEGG" id="dea:FPZ08_11615"/>
<feature type="domain" description="FAD/NAD(P)-binding" evidence="6">
    <location>
        <begin position="43"/>
        <end position="333"/>
    </location>
</feature>
<dbReference type="GO" id="GO:0016651">
    <property type="term" value="F:oxidoreductase activity, acting on NAD(P)H"/>
    <property type="evidence" value="ECO:0007669"/>
    <property type="project" value="TreeGrafter"/>
</dbReference>
<dbReference type="Gene3D" id="3.30.390.30">
    <property type="match status" value="1"/>
</dbReference>
<dbReference type="InterPro" id="IPR050446">
    <property type="entry name" value="FAD-oxidoreductase/Apoptosis"/>
</dbReference>
<dbReference type="InterPro" id="IPR036188">
    <property type="entry name" value="FAD/NAD-bd_sf"/>
</dbReference>
<dbReference type="SUPFAM" id="SSF55424">
    <property type="entry name" value="FAD/NAD-linked reductases, dimerisation (C-terminal) domain"/>
    <property type="match status" value="1"/>
</dbReference>
<dbReference type="SUPFAM" id="SSF51905">
    <property type="entry name" value="FAD/NAD(P)-binding domain"/>
    <property type="match status" value="2"/>
</dbReference>
<evidence type="ECO:0000256" key="3">
    <source>
        <dbReference type="ARBA" id="ARBA00022827"/>
    </source>
</evidence>
<evidence type="ECO:0000313" key="8">
    <source>
        <dbReference type="EMBL" id="QDZ11350.1"/>
    </source>
</evidence>
<keyword evidence="4" id="KW-0560">Oxidoreductase</keyword>
<dbReference type="GO" id="GO:0005737">
    <property type="term" value="C:cytoplasm"/>
    <property type="evidence" value="ECO:0007669"/>
    <property type="project" value="TreeGrafter"/>
</dbReference>
<dbReference type="Pfam" id="PF14759">
    <property type="entry name" value="Reductase_C"/>
    <property type="match status" value="1"/>
</dbReference>
<feature type="domain" description="Reductase C-terminal" evidence="7">
    <location>
        <begin position="355"/>
        <end position="439"/>
    </location>
</feature>
<evidence type="ECO:0000313" key="9">
    <source>
        <dbReference type="Proteomes" id="UP000315364"/>
    </source>
</evidence>
<evidence type="ECO:0000259" key="7">
    <source>
        <dbReference type="Pfam" id="PF14759"/>
    </source>
</evidence>
<evidence type="ECO:0000256" key="5">
    <source>
        <dbReference type="SAM" id="MobiDB-lite"/>
    </source>
</evidence>
<evidence type="ECO:0000256" key="4">
    <source>
        <dbReference type="ARBA" id="ARBA00023002"/>
    </source>
</evidence>
<sequence length="450" mass="47232">MAGSTIAPARPGAPRPASTCAPCPPRSRAAWSMSDWPMAADPIVIIGGGESAACAIAGLRSEGYRGPVVWVCEEAIHAYERPTLSKQFLGSGDARPSSVIPAELLDDPGIDIRLDTRATHLDAGNRLVTLNGSEQIAYSGLLLATGAEARDLDLPGRNPARWLTLRRASDAARLRPCLNAQSRIVIVGAGLIGLELAAAARMAGAQVTVIESQDRPLARVLPPAIADIALARHRRMGVAFQFGASIAGVESGPEGERIVLGSGAEITADLVLVAIGSVPRTELAESAGLAIANGVALDAQLRTSHPDIWASGDCCAFPLDGRMVRLESWEAARLLGEIAGRNMAGRALQADILPWFWSDQYDLGIQGLGLPPDGATVVHRTLGPDSALAFVLCPEGRLRAIQGIGPETSIAKHIKRARQFIRDGAVSDPAILQDADQSIWAAFRPLAVAS</sequence>
<evidence type="ECO:0000256" key="1">
    <source>
        <dbReference type="ARBA" id="ARBA00001974"/>
    </source>
</evidence>
<dbReference type="PANTHER" id="PTHR43557">
    <property type="entry name" value="APOPTOSIS-INDUCING FACTOR 1"/>
    <property type="match status" value="1"/>
</dbReference>
<dbReference type="InterPro" id="IPR023753">
    <property type="entry name" value="FAD/NAD-binding_dom"/>
</dbReference>
<evidence type="ECO:0000256" key="2">
    <source>
        <dbReference type="ARBA" id="ARBA00022630"/>
    </source>
</evidence>
<proteinExistence type="predicted"/>
<dbReference type="InterPro" id="IPR016156">
    <property type="entry name" value="FAD/NAD-linked_Rdtase_dimer_sf"/>
</dbReference>
<reference evidence="8 9" key="1">
    <citation type="submission" date="2019-07" db="EMBL/GenBank/DDBJ databases">
        <title>Full genome sequence of Devosia sp. Gsoil 520.</title>
        <authorList>
            <person name="Im W.-T."/>
        </authorList>
    </citation>
    <scope>NUCLEOTIDE SEQUENCE [LARGE SCALE GENOMIC DNA]</scope>
    <source>
        <strain evidence="8 9">Gsoil 520</strain>
    </source>
</reference>
<keyword evidence="2" id="KW-0285">Flavoprotein</keyword>
<dbReference type="PRINTS" id="PR00411">
    <property type="entry name" value="PNDRDTASEI"/>
</dbReference>
<feature type="region of interest" description="Disordered" evidence="5">
    <location>
        <begin position="1"/>
        <end position="21"/>
    </location>
</feature>
<dbReference type="EMBL" id="CP042304">
    <property type="protein sequence ID" value="QDZ11350.1"/>
    <property type="molecule type" value="Genomic_DNA"/>
</dbReference>
<evidence type="ECO:0000259" key="6">
    <source>
        <dbReference type="Pfam" id="PF07992"/>
    </source>
</evidence>
<comment type="cofactor">
    <cofactor evidence="1">
        <name>FAD</name>
        <dbReference type="ChEBI" id="CHEBI:57692"/>
    </cofactor>
</comment>
<accession>A0A5B8LVE4</accession>